<gene>
    <name evidence="3" type="ORF">A3A78_03670</name>
</gene>
<dbReference type="Gene3D" id="2.60.120.1440">
    <property type="match status" value="1"/>
</dbReference>
<dbReference type="PANTHER" id="PTHR38731:SF1">
    <property type="entry name" value="FECR PROTEIN DOMAIN-CONTAINING PROTEIN"/>
    <property type="match status" value="1"/>
</dbReference>
<keyword evidence="1" id="KW-0472">Membrane</keyword>
<reference evidence="3 4" key="1">
    <citation type="journal article" date="2016" name="Nat. Commun.">
        <title>Thousands of microbial genomes shed light on interconnected biogeochemical processes in an aquifer system.</title>
        <authorList>
            <person name="Anantharaman K."/>
            <person name="Brown C.T."/>
            <person name="Hug L.A."/>
            <person name="Sharon I."/>
            <person name="Castelle C.J."/>
            <person name="Probst A.J."/>
            <person name="Thomas B.C."/>
            <person name="Singh A."/>
            <person name="Wilkins M.J."/>
            <person name="Karaoz U."/>
            <person name="Brodie E.L."/>
            <person name="Williams K.H."/>
            <person name="Hubbard S.S."/>
            <person name="Banfield J.F."/>
        </authorList>
    </citation>
    <scope>NUCLEOTIDE SEQUENCE [LARGE SCALE GENOMIC DNA]</scope>
</reference>
<dbReference type="PANTHER" id="PTHR38731">
    <property type="entry name" value="LIPL45-RELATED LIPOPROTEIN-RELATED"/>
    <property type="match status" value="1"/>
</dbReference>
<name>A0A1F4VDJ6_UNCKA</name>
<proteinExistence type="predicted"/>
<evidence type="ECO:0000313" key="3">
    <source>
        <dbReference type="EMBL" id="OGC55050.1"/>
    </source>
</evidence>
<keyword evidence="1" id="KW-0812">Transmembrane</keyword>
<accession>A0A1F4VDJ6</accession>
<evidence type="ECO:0000256" key="1">
    <source>
        <dbReference type="SAM" id="Phobius"/>
    </source>
</evidence>
<organism evidence="3 4">
    <name type="scientific">candidate division WWE3 bacterium RIFCSPLOWO2_01_FULL_41_18</name>
    <dbReference type="NCBI Taxonomy" id="1802625"/>
    <lineage>
        <taxon>Bacteria</taxon>
        <taxon>Katanobacteria</taxon>
    </lineage>
</organism>
<sequence length="337" mass="38823">MENSEETPVKEVKEEKKKKGSFLKSVFSFFLTIAVMAGSYYLFTTVFKKERIILVKEYGEVFYKEEDTSYTQTLTDETEIKNKTFVKTEEGEAQVTLPDNSLISLDKNTEIQINYDKDSTTINQVIGNTWNRIGKTLKKRDYSVSAPSALATVRGTKYWVQVIDISYSNVYVIENKVETSQLQITDSIKRVLYTTTVKKGDYAKVPDPLTGKLEVFEIPDEIKNSAWFRKNIGIDKEFNRRQNEDPLNILKKVFVIKLSLAEGHTNEEVCEQVKYPVLIDMYLDVLKGVGKLDSEKYTFLKRYMSEVSSSCKDGKLTQEEIKRIDNITSGYDLEDFE</sequence>
<evidence type="ECO:0000259" key="2">
    <source>
        <dbReference type="Pfam" id="PF04773"/>
    </source>
</evidence>
<dbReference type="InterPro" id="IPR006860">
    <property type="entry name" value="FecR"/>
</dbReference>
<dbReference type="AlphaFoldDB" id="A0A1F4VDJ6"/>
<protein>
    <recommendedName>
        <fullName evidence="2">FecR protein domain-containing protein</fullName>
    </recommendedName>
</protein>
<dbReference type="Pfam" id="PF04773">
    <property type="entry name" value="FecR"/>
    <property type="match status" value="1"/>
</dbReference>
<dbReference type="Proteomes" id="UP000176504">
    <property type="component" value="Unassembled WGS sequence"/>
</dbReference>
<evidence type="ECO:0000313" key="4">
    <source>
        <dbReference type="Proteomes" id="UP000176504"/>
    </source>
</evidence>
<feature type="transmembrane region" description="Helical" evidence="1">
    <location>
        <begin position="21"/>
        <end position="43"/>
    </location>
</feature>
<comment type="caution">
    <text evidence="3">The sequence shown here is derived from an EMBL/GenBank/DDBJ whole genome shotgun (WGS) entry which is preliminary data.</text>
</comment>
<feature type="domain" description="FecR protein" evidence="2">
    <location>
        <begin position="87"/>
        <end position="178"/>
    </location>
</feature>
<keyword evidence="1" id="KW-1133">Transmembrane helix</keyword>
<dbReference type="EMBL" id="MEVI01000003">
    <property type="protein sequence ID" value="OGC55050.1"/>
    <property type="molecule type" value="Genomic_DNA"/>
</dbReference>